<organism evidence="2 3">
    <name type="scientific">Pieris brassicae</name>
    <name type="common">White butterfly</name>
    <name type="synonym">Large white butterfly</name>
    <dbReference type="NCBI Taxonomy" id="7116"/>
    <lineage>
        <taxon>Eukaryota</taxon>
        <taxon>Metazoa</taxon>
        <taxon>Ecdysozoa</taxon>
        <taxon>Arthropoda</taxon>
        <taxon>Hexapoda</taxon>
        <taxon>Insecta</taxon>
        <taxon>Pterygota</taxon>
        <taxon>Neoptera</taxon>
        <taxon>Endopterygota</taxon>
        <taxon>Lepidoptera</taxon>
        <taxon>Glossata</taxon>
        <taxon>Ditrysia</taxon>
        <taxon>Papilionoidea</taxon>
        <taxon>Pieridae</taxon>
        <taxon>Pierinae</taxon>
        <taxon>Pieris</taxon>
    </lineage>
</organism>
<protein>
    <recommendedName>
        <fullName evidence="1">DUF7869 domain-containing protein</fullName>
    </recommendedName>
</protein>
<evidence type="ECO:0000313" key="2">
    <source>
        <dbReference type="EMBL" id="CAH3877216.1"/>
    </source>
</evidence>
<proteinExistence type="predicted"/>
<dbReference type="EMBL" id="CALOZG010000001">
    <property type="protein sequence ID" value="CAH3877216.1"/>
    <property type="molecule type" value="Genomic_DNA"/>
</dbReference>
<evidence type="ECO:0000313" key="3">
    <source>
        <dbReference type="Proteomes" id="UP001152562"/>
    </source>
</evidence>
<gene>
    <name evidence="2" type="ORF">PIBRA_LOCUS625</name>
</gene>
<feature type="domain" description="DUF7869" evidence="1">
    <location>
        <begin position="44"/>
        <end position="140"/>
    </location>
</feature>
<evidence type="ECO:0000259" key="1">
    <source>
        <dbReference type="Pfam" id="PF25273"/>
    </source>
</evidence>
<sequence length="262" mass="30398">MTVKKNLNLLKVPDQVAYYIRNVYLYNFTIVEGSSKTKLLPENVFAYCWAENVYPKAANEIASALYHRLKNSDLSSIETVRLVADGCAGQNKNTIMLGMLSKWLTEAPQNVKKVELVFPVVGHAYIPPDRVFAQIEKQYRYRLGTDFEVFDWKTASQEVFKPVGSWHFRFKLCKRYVLKRSKRPGRVKIEGHLYYKTDDGVLKNVCQKNKTTSMINPRKINASNKITDTLLESNNQHEDEENEDKECNLECEEYQEVDDLHV</sequence>
<accession>A0A9P0SQS1</accession>
<dbReference type="AlphaFoldDB" id="A0A9P0SQS1"/>
<keyword evidence="3" id="KW-1185">Reference proteome</keyword>
<comment type="caution">
    <text evidence="2">The sequence shown here is derived from an EMBL/GenBank/DDBJ whole genome shotgun (WGS) entry which is preliminary data.</text>
</comment>
<dbReference type="PANTHER" id="PTHR34415:SF1">
    <property type="entry name" value="INTEGRASE CATALYTIC DOMAIN-CONTAINING PROTEIN"/>
    <property type="match status" value="1"/>
</dbReference>
<dbReference type="Pfam" id="PF25273">
    <property type="entry name" value="DUF7869"/>
    <property type="match status" value="1"/>
</dbReference>
<dbReference type="Proteomes" id="UP001152562">
    <property type="component" value="Unassembled WGS sequence"/>
</dbReference>
<dbReference type="PANTHER" id="PTHR34415">
    <property type="entry name" value="INTEGRASE CATALYTIC DOMAIN-CONTAINING PROTEIN"/>
    <property type="match status" value="1"/>
</dbReference>
<name>A0A9P0SQS1_PIEBR</name>
<reference evidence="2" key="1">
    <citation type="submission" date="2022-05" db="EMBL/GenBank/DDBJ databases">
        <authorList>
            <person name="Okamura Y."/>
        </authorList>
    </citation>
    <scope>NUCLEOTIDE SEQUENCE</scope>
</reference>
<dbReference type="InterPro" id="IPR057191">
    <property type="entry name" value="DUF7869"/>
</dbReference>